<protein>
    <submittedName>
        <fullName evidence="10">Membrane protein</fullName>
    </submittedName>
</protein>
<evidence type="ECO:0000313" key="11">
    <source>
        <dbReference type="Proteomes" id="UP000078272"/>
    </source>
</evidence>
<keyword evidence="3" id="KW-0813">Transport</keyword>
<accession>A0A175RCE1</accession>
<dbReference type="EMBL" id="LDPZ01000015">
    <property type="protein sequence ID" value="KTQ96460.1"/>
    <property type="molecule type" value="Genomic_DNA"/>
</dbReference>
<dbReference type="Pfam" id="PF07690">
    <property type="entry name" value="MFS_1"/>
    <property type="match status" value="2"/>
</dbReference>
<feature type="transmembrane region" description="Helical" evidence="8">
    <location>
        <begin position="300"/>
        <end position="321"/>
    </location>
</feature>
<sequence>MASSLAASGFSDLSAPSGFVSRGTPEYRKAGAALFLLGFASFSLIYCVQPLLPAFAESFGLTPAESALALSLTTGFLAISILLAGAFSQALGRRGLMFVSMALAAVLNLAAALSPNWHGLLLARAAEGFVLGGVPAVAMAWLAEEIDPRHLGRTMGLYVAGTAFGAMIGRVGLGVATEFVSWRLAMGVLGALCLMAALGFLALLPPSRHFEARRGVNARFHLAAWGRHLANPGLLRIYAIGFLLTSIFVTLFNYSTFRLMGAPYGLGQTEVSLIFLAYGFGIVSSSLAGRLSDRFGRGPLLLAGFLLMLAGVALTLLASLVAIGLGIALVTTGFFIGHSVASGSVGALARGDKGHATSLYLLIYYLGASVTGWAGGWVWQHGGWPAIGAMTAGFALAGALLAATFLRRRSA</sequence>
<organism evidence="10 11">
    <name type="scientific">Aureimonas ureilytica</name>
    <dbReference type="NCBI Taxonomy" id="401562"/>
    <lineage>
        <taxon>Bacteria</taxon>
        <taxon>Pseudomonadati</taxon>
        <taxon>Pseudomonadota</taxon>
        <taxon>Alphaproteobacteria</taxon>
        <taxon>Hyphomicrobiales</taxon>
        <taxon>Aurantimonadaceae</taxon>
        <taxon>Aureimonas</taxon>
    </lineage>
</organism>
<evidence type="ECO:0000256" key="6">
    <source>
        <dbReference type="ARBA" id="ARBA00022989"/>
    </source>
</evidence>
<name>A0A175RCE1_9HYPH</name>
<dbReference type="AlphaFoldDB" id="A0A175RCE1"/>
<feature type="transmembrane region" description="Helical" evidence="8">
    <location>
        <begin position="237"/>
        <end position="257"/>
    </location>
</feature>
<gene>
    <name evidence="10" type="ORF">NS226_07735</name>
</gene>
<dbReference type="InterPro" id="IPR011701">
    <property type="entry name" value="MFS"/>
</dbReference>
<keyword evidence="4" id="KW-1003">Cell membrane</keyword>
<evidence type="ECO:0000256" key="4">
    <source>
        <dbReference type="ARBA" id="ARBA00022475"/>
    </source>
</evidence>
<dbReference type="RefSeq" id="WP_058634480.1">
    <property type="nucleotide sequence ID" value="NZ_LDPZ01000015.1"/>
</dbReference>
<dbReference type="Gene3D" id="1.20.1250.20">
    <property type="entry name" value="MFS general substrate transporter like domains"/>
    <property type="match status" value="1"/>
</dbReference>
<keyword evidence="7 8" id="KW-0472">Membrane</keyword>
<dbReference type="GO" id="GO:0022857">
    <property type="term" value="F:transmembrane transporter activity"/>
    <property type="evidence" value="ECO:0007669"/>
    <property type="project" value="InterPro"/>
</dbReference>
<evidence type="ECO:0000256" key="8">
    <source>
        <dbReference type="SAM" id="Phobius"/>
    </source>
</evidence>
<dbReference type="SUPFAM" id="SSF103473">
    <property type="entry name" value="MFS general substrate transporter"/>
    <property type="match status" value="1"/>
</dbReference>
<dbReference type="OrthoDB" id="63984at2"/>
<dbReference type="PROSITE" id="PS50850">
    <property type="entry name" value="MFS"/>
    <property type="match status" value="1"/>
</dbReference>
<dbReference type="Proteomes" id="UP000078272">
    <property type="component" value="Unassembled WGS sequence"/>
</dbReference>
<keyword evidence="5 8" id="KW-0812">Transmembrane</keyword>
<reference evidence="10 11" key="1">
    <citation type="journal article" date="2016" name="Front. Microbiol.">
        <title>Genomic Resource of Rice Seed Associated Bacteria.</title>
        <authorList>
            <person name="Midha S."/>
            <person name="Bansal K."/>
            <person name="Sharma S."/>
            <person name="Kumar N."/>
            <person name="Patil P.P."/>
            <person name="Chaudhry V."/>
            <person name="Patil P.B."/>
        </authorList>
    </citation>
    <scope>NUCLEOTIDE SEQUENCE [LARGE SCALE GENOMIC DNA]</scope>
    <source>
        <strain evidence="10 11">NS226</strain>
    </source>
</reference>
<evidence type="ECO:0000259" key="9">
    <source>
        <dbReference type="PROSITE" id="PS50850"/>
    </source>
</evidence>
<evidence type="ECO:0000256" key="3">
    <source>
        <dbReference type="ARBA" id="ARBA00022448"/>
    </source>
</evidence>
<evidence type="ECO:0000313" key="10">
    <source>
        <dbReference type="EMBL" id="KTQ96460.1"/>
    </source>
</evidence>
<dbReference type="GO" id="GO:0005886">
    <property type="term" value="C:plasma membrane"/>
    <property type="evidence" value="ECO:0007669"/>
    <property type="project" value="UniProtKB-SubCell"/>
</dbReference>
<dbReference type="STRING" id="401562.NS365_17785"/>
<dbReference type="InterPro" id="IPR020846">
    <property type="entry name" value="MFS_dom"/>
</dbReference>
<comment type="caution">
    <text evidence="10">The sequence shown here is derived from an EMBL/GenBank/DDBJ whole genome shotgun (WGS) entry which is preliminary data.</text>
</comment>
<dbReference type="CDD" id="cd17324">
    <property type="entry name" value="MFS_NepI_like"/>
    <property type="match status" value="1"/>
</dbReference>
<feature type="transmembrane region" description="Helical" evidence="8">
    <location>
        <begin position="32"/>
        <end position="55"/>
    </location>
</feature>
<feature type="transmembrane region" description="Helical" evidence="8">
    <location>
        <begin position="67"/>
        <end position="88"/>
    </location>
</feature>
<comment type="similarity">
    <text evidence="2">Belongs to the major facilitator superfamily.</text>
</comment>
<feature type="transmembrane region" description="Helical" evidence="8">
    <location>
        <begin position="95"/>
        <end position="115"/>
    </location>
</feature>
<proteinExistence type="inferred from homology"/>
<evidence type="ECO:0000256" key="1">
    <source>
        <dbReference type="ARBA" id="ARBA00004651"/>
    </source>
</evidence>
<feature type="transmembrane region" description="Helical" evidence="8">
    <location>
        <begin position="182"/>
        <end position="204"/>
    </location>
</feature>
<keyword evidence="6 8" id="KW-1133">Transmembrane helix</keyword>
<dbReference type="PATRIC" id="fig|401562.3.peg.873"/>
<feature type="transmembrane region" description="Helical" evidence="8">
    <location>
        <begin position="361"/>
        <end position="380"/>
    </location>
</feature>
<comment type="subcellular location">
    <subcellularLocation>
        <location evidence="1">Cell membrane</location>
        <topology evidence="1">Multi-pass membrane protein</topology>
    </subcellularLocation>
</comment>
<feature type="transmembrane region" description="Helical" evidence="8">
    <location>
        <begin position="121"/>
        <end position="143"/>
    </location>
</feature>
<evidence type="ECO:0000256" key="5">
    <source>
        <dbReference type="ARBA" id="ARBA00022692"/>
    </source>
</evidence>
<dbReference type="PANTHER" id="PTHR43271">
    <property type="entry name" value="BLL2771 PROTEIN"/>
    <property type="match status" value="1"/>
</dbReference>
<dbReference type="PANTHER" id="PTHR43271:SF1">
    <property type="entry name" value="INNER MEMBRANE TRANSPORT PROTEIN YNFM"/>
    <property type="match status" value="1"/>
</dbReference>
<feature type="transmembrane region" description="Helical" evidence="8">
    <location>
        <begin position="155"/>
        <end position="176"/>
    </location>
</feature>
<feature type="transmembrane region" description="Helical" evidence="8">
    <location>
        <begin position="269"/>
        <end position="288"/>
    </location>
</feature>
<evidence type="ECO:0000256" key="7">
    <source>
        <dbReference type="ARBA" id="ARBA00023136"/>
    </source>
</evidence>
<evidence type="ECO:0000256" key="2">
    <source>
        <dbReference type="ARBA" id="ARBA00008335"/>
    </source>
</evidence>
<feature type="transmembrane region" description="Helical" evidence="8">
    <location>
        <begin position="386"/>
        <end position="406"/>
    </location>
</feature>
<feature type="transmembrane region" description="Helical" evidence="8">
    <location>
        <begin position="327"/>
        <end position="349"/>
    </location>
</feature>
<feature type="domain" description="Major facilitator superfamily (MFS) profile" evidence="9">
    <location>
        <begin position="26"/>
        <end position="410"/>
    </location>
</feature>
<dbReference type="InterPro" id="IPR036259">
    <property type="entry name" value="MFS_trans_sf"/>
</dbReference>